<proteinExistence type="predicted"/>
<feature type="transmembrane region" description="Helical" evidence="1">
    <location>
        <begin position="112"/>
        <end position="130"/>
    </location>
</feature>
<dbReference type="RefSeq" id="WP_196271802.1">
    <property type="nucleotide sequence ID" value="NZ_JADQDO010000004.1"/>
</dbReference>
<comment type="caution">
    <text evidence="3">The sequence shown here is derived from an EMBL/GenBank/DDBJ whole genome shotgun (WGS) entry which is preliminary data.</text>
</comment>
<dbReference type="InterPro" id="IPR036873">
    <property type="entry name" value="Rhodanese-like_dom_sf"/>
</dbReference>
<dbReference type="PANTHER" id="PTHR44086:SF10">
    <property type="entry name" value="THIOSULFATE SULFURTRANSFERASE_RHODANESE-LIKE DOMAIN-CONTAINING PROTEIN 3"/>
    <property type="match status" value="1"/>
</dbReference>
<dbReference type="Gene3D" id="3.40.250.10">
    <property type="entry name" value="Rhodanese-like domain"/>
    <property type="match status" value="1"/>
</dbReference>
<keyword evidence="1" id="KW-0472">Membrane</keyword>
<dbReference type="SMART" id="SM00450">
    <property type="entry name" value="RHOD"/>
    <property type="match status" value="1"/>
</dbReference>
<name>A0A931BVY1_9HYPH</name>
<accession>A0A931BVY1</accession>
<protein>
    <submittedName>
        <fullName evidence="3">Rhodanese family protein</fullName>
    </submittedName>
</protein>
<evidence type="ECO:0000313" key="4">
    <source>
        <dbReference type="Proteomes" id="UP000599312"/>
    </source>
</evidence>
<evidence type="ECO:0000256" key="1">
    <source>
        <dbReference type="SAM" id="Phobius"/>
    </source>
</evidence>
<keyword evidence="4" id="KW-1185">Reference proteome</keyword>
<dbReference type="PANTHER" id="PTHR44086">
    <property type="entry name" value="THIOSULFATE SULFURTRANSFERASE RDL2, MITOCHONDRIAL-RELATED"/>
    <property type="match status" value="1"/>
</dbReference>
<dbReference type="InterPro" id="IPR001763">
    <property type="entry name" value="Rhodanese-like_dom"/>
</dbReference>
<dbReference type="AlphaFoldDB" id="A0A931BVY1"/>
<feature type="transmembrane region" description="Helical" evidence="1">
    <location>
        <begin position="136"/>
        <end position="160"/>
    </location>
</feature>
<keyword evidence="1" id="KW-1133">Transmembrane helix</keyword>
<gene>
    <name evidence="3" type="ORF">I2H38_10510</name>
</gene>
<dbReference type="Gene3D" id="6.10.140.1340">
    <property type="match status" value="1"/>
</dbReference>
<reference evidence="3" key="1">
    <citation type="submission" date="2020-11" db="EMBL/GenBank/DDBJ databases">
        <authorList>
            <person name="Kim M.K."/>
        </authorList>
    </citation>
    <scope>NUCLEOTIDE SEQUENCE</scope>
    <source>
        <strain evidence="3">BT350</strain>
    </source>
</reference>
<evidence type="ECO:0000259" key="2">
    <source>
        <dbReference type="PROSITE" id="PS50206"/>
    </source>
</evidence>
<keyword evidence="1" id="KW-0812">Transmembrane</keyword>
<organism evidence="3 4">
    <name type="scientific">Microvirga alba</name>
    <dbReference type="NCBI Taxonomy" id="2791025"/>
    <lineage>
        <taxon>Bacteria</taxon>
        <taxon>Pseudomonadati</taxon>
        <taxon>Pseudomonadota</taxon>
        <taxon>Alphaproteobacteria</taxon>
        <taxon>Hyphomicrobiales</taxon>
        <taxon>Methylobacteriaceae</taxon>
        <taxon>Microvirga</taxon>
    </lineage>
</organism>
<dbReference type="PROSITE" id="PS50206">
    <property type="entry name" value="RHODANESE_3"/>
    <property type="match status" value="1"/>
</dbReference>
<dbReference type="EMBL" id="JADQDO010000004">
    <property type="protein sequence ID" value="MBF9233807.1"/>
    <property type="molecule type" value="Genomic_DNA"/>
</dbReference>
<dbReference type="GO" id="GO:0004792">
    <property type="term" value="F:thiosulfate-cyanide sulfurtransferase activity"/>
    <property type="evidence" value="ECO:0007669"/>
    <property type="project" value="TreeGrafter"/>
</dbReference>
<feature type="domain" description="Rhodanese" evidence="2">
    <location>
        <begin position="15"/>
        <end position="100"/>
    </location>
</feature>
<evidence type="ECO:0000313" key="3">
    <source>
        <dbReference type="EMBL" id="MBF9233807.1"/>
    </source>
</evidence>
<dbReference type="Pfam" id="PF00581">
    <property type="entry name" value="Rhodanese"/>
    <property type="match status" value="1"/>
</dbReference>
<dbReference type="Proteomes" id="UP000599312">
    <property type="component" value="Unassembled WGS sequence"/>
</dbReference>
<dbReference type="InterPro" id="IPR021309">
    <property type="entry name" value="YgaP-like_TM"/>
</dbReference>
<dbReference type="SUPFAM" id="SSF52821">
    <property type="entry name" value="Rhodanese/Cell cycle control phosphatase"/>
    <property type="match status" value="1"/>
</dbReference>
<sequence length="175" mass="18360">MSLATISPQKAKELIAKGAVLVDIREADEYARERIPGARHHAFSKLQGPIAAPGAVIFHCRSGNRTATHAERLAAAATCDAYILEGGINAWKKAGLPVAQDKTQPLELMRQVQIAAGSLTLLGVLLGAYVHPGFYALSGFVGAGLIFAGVTGFCGMARLLAFAPWNRKAAVPAKA</sequence>
<dbReference type="Pfam" id="PF11127">
    <property type="entry name" value="YgaP-like_TM"/>
    <property type="match status" value="1"/>
</dbReference>